<keyword evidence="2 4" id="KW-0863">Zinc-finger</keyword>
<evidence type="ECO:0000259" key="6">
    <source>
        <dbReference type="PROSITE" id="PS50089"/>
    </source>
</evidence>
<feature type="region of interest" description="Disordered" evidence="5">
    <location>
        <begin position="1"/>
        <end position="54"/>
    </location>
</feature>
<feature type="region of interest" description="Disordered" evidence="5">
    <location>
        <begin position="298"/>
        <end position="320"/>
    </location>
</feature>
<keyword evidence="9" id="KW-1185">Reference proteome</keyword>
<feature type="region of interest" description="Disordered" evidence="5">
    <location>
        <begin position="161"/>
        <end position="195"/>
    </location>
</feature>
<gene>
    <name evidence="8" type="ORF">SAMD00023353_2000310</name>
</gene>
<evidence type="ECO:0000259" key="7">
    <source>
        <dbReference type="PROSITE" id="PS50966"/>
    </source>
</evidence>
<dbReference type="PANTHER" id="PTHR21540">
    <property type="entry name" value="RING FINGER AND SWIM DOMAIN-CONTAINING PROTEIN 2"/>
    <property type="match status" value="1"/>
</dbReference>
<dbReference type="PROSITE" id="PS50966">
    <property type="entry name" value="ZF_SWIM"/>
    <property type="match status" value="1"/>
</dbReference>
<evidence type="ECO:0000256" key="1">
    <source>
        <dbReference type="ARBA" id="ARBA00022723"/>
    </source>
</evidence>
<feature type="compositionally biased region" description="Basic residues" evidence="5">
    <location>
        <begin position="32"/>
        <end position="45"/>
    </location>
</feature>
<evidence type="ECO:0000313" key="8">
    <source>
        <dbReference type="EMBL" id="GAP86696.2"/>
    </source>
</evidence>
<dbReference type="CDD" id="cd16494">
    <property type="entry name" value="RING-CH-C4HC3_ZSWM2"/>
    <property type="match status" value="1"/>
</dbReference>
<dbReference type="Gene3D" id="3.30.40.10">
    <property type="entry name" value="Zinc/RING finger domain, C3HC4 (zinc finger)"/>
    <property type="match status" value="1"/>
</dbReference>
<accession>A0A1W2TF67</accession>
<evidence type="ECO:0000313" key="9">
    <source>
        <dbReference type="Proteomes" id="UP000054516"/>
    </source>
</evidence>
<dbReference type="PANTHER" id="PTHR21540:SF0">
    <property type="entry name" value="PHD FAMILY PROTEIN"/>
    <property type="match status" value="1"/>
</dbReference>
<dbReference type="SMART" id="SM00744">
    <property type="entry name" value="RINGv"/>
    <property type="match status" value="1"/>
</dbReference>
<dbReference type="AlphaFoldDB" id="A0A1W2TF67"/>
<dbReference type="OrthoDB" id="2122982at2759"/>
<feature type="domain" description="RING-type" evidence="6">
    <location>
        <begin position="203"/>
        <end position="255"/>
    </location>
</feature>
<evidence type="ECO:0000256" key="3">
    <source>
        <dbReference type="ARBA" id="ARBA00022833"/>
    </source>
</evidence>
<proteinExistence type="predicted"/>
<dbReference type="PROSITE" id="PS50089">
    <property type="entry name" value="ZF_RING_2"/>
    <property type="match status" value="1"/>
</dbReference>
<dbReference type="GO" id="GO:0008270">
    <property type="term" value="F:zinc ion binding"/>
    <property type="evidence" value="ECO:0007669"/>
    <property type="project" value="UniProtKB-KW"/>
</dbReference>
<feature type="domain" description="SWIM-type" evidence="7">
    <location>
        <begin position="104"/>
        <end position="136"/>
    </location>
</feature>
<organism evidence="8">
    <name type="scientific">Rosellinia necatrix</name>
    <name type="common">White root-rot fungus</name>
    <dbReference type="NCBI Taxonomy" id="77044"/>
    <lineage>
        <taxon>Eukaryota</taxon>
        <taxon>Fungi</taxon>
        <taxon>Dikarya</taxon>
        <taxon>Ascomycota</taxon>
        <taxon>Pezizomycotina</taxon>
        <taxon>Sordariomycetes</taxon>
        <taxon>Xylariomycetidae</taxon>
        <taxon>Xylariales</taxon>
        <taxon>Xylariaceae</taxon>
        <taxon>Rosellinia</taxon>
    </lineage>
</organism>
<dbReference type="Proteomes" id="UP000054516">
    <property type="component" value="Unassembled WGS sequence"/>
</dbReference>
<keyword evidence="3" id="KW-0862">Zinc</keyword>
<dbReference type="InterPro" id="IPR011016">
    <property type="entry name" value="Znf_RING-CH"/>
</dbReference>
<reference evidence="8" key="1">
    <citation type="submission" date="2016-03" db="EMBL/GenBank/DDBJ databases">
        <title>Draft genome sequence of Rosellinia necatrix.</title>
        <authorList>
            <person name="Kanematsu S."/>
        </authorList>
    </citation>
    <scope>NUCLEOTIDE SEQUENCE [LARGE SCALE GENOMIC DNA]</scope>
    <source>
        <strain evidence="8">W97</strain>
    </source>
</reference>
<dbReference type="GO" id="GO:0061630">
    <property type="term" value="F:ubiquitin protein ligase activity"/>
    <property type="evidence" value="ECO:0007669"/>
    <property type="project" value="InterPro"/>
</dbReference>
<dbReference type="OMA" id="CKHIVYV"/>
<dbReference type="InterPro" id="IPR039903">
    <property type="entry name" value="Zswim2"/>
</dbReference>
<dbReference type="InterPro" id="IPR013083">
    <property type="entry name" value="Znf_RING/FYVE/PHD"/>
</dbReference>
<evidence type="ECO:0000256" key="5">
    <source>
        <dbReference type="SAM" id="MobiDB-lite"/>
    </source>
</evidence>
<name>A0A1W2TF67_ROSNE</name>
<dbReference type="InterPro" id="IPR001841">
    <property type="entry name" value="Znf_RING"/>
</dbReference>
<dbReference type="SUPFAM" id="SSF57850">
    <property type="entry name" value="RING/U-box"/>
    <property type="match status" value="1"/>
</dbReference>
<protein>
    <submittedName>
        <fullName evidence="8">Putative swim zinc finger protein</fullName>
    </submittedName>
</protein>
<evidence type="ECO:0000256" key="4">
    <source>
        <dbReference type="PROSITE-ProRule" id="PRU00175"/>
    </source>
</evidence>
<evidence type="ECO:0000256" key="2">
    <source>
        <dbReference type="ARBA" id="ARBA00022771"/>
    </source>
</evidence>
<sequence>MSSSSGPRKRKAPSAWEEDDESGSAAPDTKVARKRSSGGGGKRRKAAEGEKRLRRFRPKAPVSFEVVYQRATEQRFYVLSRTRHGTPDCPEESVEVAGSTGNVYTVRIERAPSCSCPHARAGHQCKHVVYVLARVLRARPDLVYQLALLTSELREIFEHAPPIANSGDSDDNDDKNGSGSGSSSGSGDKRPRDPNRKDVEGDCPICFSPFEHDGAEGEDIVYCRATCGQNMHRECLQMWAATKRQGVAVTCPMCRSAWEEDEESVKKIKDARVPVAGGYVNVASQLGISGIRDTSTYYDGPRRGQSRRGYRHGYGVNRWR</sequence>
<dbReference type="InterPro" id="IPR007527">
    <property type="entry name" value="Znf_SWIM"/>
</dbReference>
<dbReference type="Pfam" id="PF13639">
    <property type="entry name" value="zf-RING_2"/>
    <property type="match status" value="1"/>
</dbReference>
<keyword evidence="1" id="KW-0479">Metal-binding</keyword>
<dbReference type="EMBL" id="DF977465">
    <property type="protein sequence ID" value="GAP86696.2"/>
    <property type="molecule type" value="Genomic_DNA"/>
</dbReference>
<dbReference type="STRING" id="77044.A0A1W2TF67"/>